<evidence type="ECO:0000256" key="2">
    <source>
        <dbReference type="SAM" id="MobiDB-lite"/>
    </source>
</evidence>
<dbReference type="Proteomes" id="UP000504724">
    <property type="component" value="Chromosome"/>
</dbReference>
<evidence type="ECO:0000256" key="3">
    <source>
        <dbReference type="SAM" id="SignalP"/>
    </source>
</evidence>
<dbReference type="RefSeq" id="WP_173285234.1">
    <property type="nucleotide sequence ID" value="NZ_CP054020.1"/>
</dbReference>
<dbReference type="Pfam" id="PF02412">
    <property type="entry name" value="TSP_3"/>
    <property type="match status" value="3"/>
</dbReference>
<organism evidence="4 5">
    <name type="scientific">Thiomicrorhabdus xiamenensis</name>
    <dbReference type="NCBI Taxonomy" id="2739063"/>
    <lineage>
        <taxon>Bacteria</taxon>
        <taxon>Pseudomonadati</taxon>
        <taxon>Pseudomonadota</taxon>
        <taxon>Gammaproteobacteria</taxon>
        <taxon>Thiotrichales</taxon>
        <taxon>Piscirickettsiaceae</taxon>
        <taxon>Thiomicrorhabdus</taxon>
    </lineage>
</organism>
<gene>
    <name evidence="4" type="ORF">HQN79_07040</name>
</gene>
<dbReference type="InterPro" id="IPR003367">
    <property type="entry name" value="Thrombospondin_3-like_rpt"/>
</dbReference>
<feature type="signal peptide" evidence="3">
    <location>
        <begin position="1"/>
        <end position="23"/>
    </location>
</feature>
<keyword evidence="1 3" id="KW-0732">Signal</keyword>
<dbReference type="SUPFAM" id="SSF103647">
    <property type="entry name" value="TSP type-3 repeat"/>
    <property type="match status" value="2"/>
</dbReference>
<keyword evidence="5" id="KW-1185">Reference proteome</keyword>
<dbReference type="GO" id="GO:0007155">
    <property type="term" value="P:cell adhesion"/>
    <property type="evidence" value="ECO:0007669"/>
    <property type="project" value="InterPro"/>
</dbReference>
<dbReference type="GO" id="GO:0005509">
    <property type="term" value="F:calcium ion binding"/>
    <property type="evidence" value="ECO:0007669"/>
    <property type="project" value="InterPro"/>
</dbReference>
<evidence type="ECO:0000256" key="1">
    <source>
        <dbReference type="ARBA" id="ARBA00022729"/>
    </source>
</evidence>
<proteinExistence type="predicted"/>
<feature type="chain" id="PRO_5028873222" evidence="3">
    <location>
        <begin position="24"/>
        <end position="144"/>
    </location>
</feature>
<sequence>MKICVISSLLLLTSMTASFAAFATDSDFDGVEDAIDKCPDTAQLKKVNKDFRYRMVVNPERLQKSVQAYPVDPNGCELDDDGDGVVNSKDYCPENTPLELSKGISANGCPRHSDQDGVPDYRDRCPGTAAGQKSDRFGCPIHTP</sequence>
<protein>
    <submittedName>
        <fullName evidence="4">Thrombospondin type 3 repeat-containing protein</fullName>
    </submittedName>
</protein>
<evidence type="ECO:0000313" key="4">
    <source>
        <dbReference type="EMBL" id="QKI89336.1"/>
    </source>
</evidence>
<dbReference type="InterPro" id="IPR028974">
    <property type="entry name" value="TSP_type-3_rpt"/>
</dbReference>
<feature type="compositionally biased region" description="Basic and acidic residues" evidence="2">
    <location>
        <begin position="111"/>
        <end position="125"/>
    </location>
</feature>
<dbReference type="EMBL" id="CP054020">
    <property type="protein sequence ID" value="QKI89336.1"/>
    <property type="molecule type" value="Genomic_DNA"/>
</dbReference>
<dbReference type="AlphaFoldDB" id="A0A7D4P4L3"/>
<name>A0A7D4P4L3_9GAMM</name>
<evidence type="ECO:0000313" key="5">
    <source>
        <dbReference type="Proteomes" id="UP000504724"/>
    </source>
</evidence>
<feature type="region of interest" description="Disordered" evidence="2">
    <location>
        <begin position="103"/>
        <end position="144"/>
    </location>
</feature>
<accession>A0A7D4P4L3</accession>
<reference evidence="4 5" key="1">
    <citation type="submission" date="2020-05" db="EMBL/GenBank/DDBJ databases">
        <title>Thiomicrorhabdus sediminis sp.nov. and Thiomicrorhabdus xiamenensis sp.nov., novel sulfur-oxidizing bacteria isolated from coastal sediment.</title>
        <authorList>
            <person name="Liu X."/>
        </authorList>
    </citation>
    <scope>NUCLEOTIDE SEQUENCE [LARGE SCALE GENOMIC DNA]</scope>
    <source>
        <strain evidence="4 5">G2</strain>
    </source>
</reference>
<dbReference type="Gene3D" id="4.10.1080.10">
    <property type="entry name" value="TSP type-3 repeat"/>
    <property type="match status" value="1"/>
</dbReference>
<dbReference type="KEGG" id="txa:HQN79_07040"/>